<feature type="transmembrane region" description="Helical" evidence="1">
    <location>
        <begin position="48"/>
        <end position="72"/>
    </location>
</feature>
<gene>
    <name evidence="3" type="ORF">Prubr_69130</name>
</gene>
<organism evidence="3 4">
    <name type="scientific">Polymorphospora rubra</name>
    <dbReference type="NCBI Taxonomy" id="338584"/>
    <lineage>
        <taxon>Bacteria</taxon>
        <taxon>Bacillati</taxon>
        <taxon>Actinomycetota</taxon>
        <taxon>Actinomycetes</taxon>
        <taxon>Micromonosporales</taxon>
        <taxon>Micromonosporaceae</taxon>
        <taxon>Polymorphospora</taxon>
    </lineage>
</organism>
<dbReference type="KEGG" id="pry:Prubr_69130"/>
<proteinExistence type="predicted"/>
<feature type="transmembrane region" description="Helical" evidence="1">
    <location>
        <begin position="111"/>
        <end position="131"/>
    </location>
</feature>
<evidence type="ECO:0000259" key="2">
    <source>
        <dbReference type="Pfam" id="PF09990"/>
    </source>
</evidence>
<protein>
    <recommendedName>
        <fullName evidence="2">DUF2231 domain-containing protein</fullName>
    </recommendedName>
</protein>
<dbReference type="Proteomes" id="UP000680866">
    <property type="component" value="Chromosome"/>
</dbReference>
<feature type="transmembrane region" description="Helical" evidence="1">
    <location>
        <begin position="17"/>
        <end position="36"/>
    </location>
</feature>
<dbReference type="Pfam" id="PF09990">
    <property type="entry name" value="DUF2231"/>
    <property type="match status" value="1"/>
</dbReference>
<evidence type="ECO:0000256" key="1">
    <source>
        <dbReference type="SAM" id="Phobius"/>
    </source>
</evidence>
<feature type="domain" description="DUF2231" evidence="2">
    <location>
        <begin position="12"/>
        <end position="140"/>
    </location>
</feature>
<dbReference type="InterPro" id="IPR019251">
    <property type="entry name" value="DUF2231_TM"/>
</dbReference>
<keyword evidence="4" id="KW-1185">Reference proteome</keyword>
<evidence type="ECO:0000313" key="3">
    <source>
        <dbReference type="EMBL" id="BCJ69892.1"/>
    </source>
</evidence>
<keyword evidence="1" id="KW-0812">Transmembrane</keyword>
<feature type="transmembrane region" description="Helical" evidence="1">
    <location>
        <begin position="84"/>
        <end position="105"/>
    </location>
</feature>
<dbReference type="EMBL" id="AP023359">
    <property type="protein sequence ID" value="BCJ69892.1"/>
    <property type="molecule type" value="Genomic_DNA"/>
</dbReference>
<keyword evidence="1" id="KW-1133">Transmembrane helix</keyword>
<evidence type="ECO:0000313" key="4">
    <source>
        <dbReference type="Proteomes" id="UP000680866"/>
    </source>
</evidence>
<sequence length="171" mass="17679">MVTVDSRLKVSGHPIQPMLVTFPLGLFVCATLFDIADLGGGPAFLGEVSYWITVAGLVAAALTAVAGMIDLWDVPAGPTRRTVVTFNLVNAGMAALFVLVCLMRAGTADRGANGGLVAVELLALAVGAFGVRLGAVLMHRFDEAADDATTFDALQPTAEISAGTIYRATAR</sequence>
<dbReference type="AlphaFoldDB" id="A0A810N8F2"/>
<reference evidence="3" key="1">
    <citation type="submission" date="2020-08" db="EMBL/GenBank/DDBJ databases">
        <title>Whole genome shotgun sequence of Polymorphospora rubra NBRC 101157.</title>
        <authorList>
            <person name="Komaki H."/>
            <person name="Tamura T."/>
        </authorList>
    </citation>
    <scope>NUCLEOTIDE SEQUENCE</scope>
    <source>
        <strain evidence="3">NBRC 101157</strain>
    </source>
</reference>
<keyword evidence="1" id="KW-0472">Membrane</keyword>
<accession>A0A810N8F2</accession>
<name>A0A810N8F2_9ACTN</name>